<evidence type="ECO:0000256" key="2">
    <source>
        <dbReference type="SAM" id="MobiDB-lite"/>
    </source>
</evidence>
<feature type="compositionally biased region" description="Polar residues" evidence="2">
    <location>
        <begin position="35"/>
        <end position="52"/>
    </location>
</feature>
<dbReference type="CDD" id="cd00024">
    <property type="entry name" value="CD_CSD"/>
    <property type="match status" value="1"/>
</dbReference>
<dbReference type="EMBL" id="JPOX01000028">
    <property type="protein sequence ID" value="KFX44414.1"/>
    <property type="molecule type" value="Genomic_DNA"/>
</dbReference>
<evidence type="ECO:0000259" key="3">
    <source>
        <dbReference type="PROSITE" id="PS50013"/>
    </source>
</evidence>
<gene>
    <name evidence="4" type="ORF">GQ26_0280170</name>
</gene>
<dbReference type="GO" id="GO:0006338">
    <property type="term" value="P:chromatin remodeling"/>
    <property type="evidence" value="ECO:0007669"/>
    <property type="project" value="UniProtKB-ARBA"/>
</dbReference>
<organism evidence="4">
    <name type="scientific">Talaromyces marneffei PM1</name>
    <dbReference type="NCBI Taxonomy" id="1077442"/>
    <lineage>
        <taxon>Eukaryota</taxon>
        <taxon>Fungi</taxon>
        <taxon>Dikarya</taxon>
        <taxon>Ascomycota</taxon>
        <taxon>Pezizomycotina</taxon>
        <taxon>Eurotiomycetes</taxon>
        <taxon>Eurotiomycetidae</taxon>
        <taxon>Eurotiales</taxon>
        <taxon>Trichocomaceae</taxon>
        <taxon>Talaromyces</taxon>
        <taxon>Talaromyces sect. Talaromyces</taxon>
    </lineage>
</organism>
<comment type="caution">
    <text evidence="4">The sequence shown here is derived from an EMBL/GenBank/DDBJ whole genome shotgun (WGS) entry which is preliminary data.</text>
</comment>
<protein>
    <submittedName>
        <fullName evidence="4">Heterochromatin protein 1</fullName>
    </submittedName>
</protein>
<comment type="subunit">
    <text evidence="1">Component of the NuA4 histone acetyltransferase complex.</text>
</comment>
<reference key="1">
    <citation type="journal article" date="2014" name="PLoS Genet.">
        <title>Signature Gene Expression Reveals Novel Clues to the Molecular Mechanisms of Dimorphic Transition in Penicillium marneffei.</title>
        <authorList>
            <person name="Yang E."/>
            <person name="Wang G."/>
            <person name="Cai J."/>
            <person name="Woo P.C."/>
            <person name="Lau S.K."/>
            <person name="Yuen K.-Y."/>
            <person name="Chow W.-N."/>
            <person name="Lin X."/>
        </authorList>
    </citation>
    <scope>NUCLEOTIDE SEQUENCE [LARGE SCALE GENOMIC DNA]</scope>
    <source>
        <strain>PM1</strain>
    </source>
</reference>
<feature type="domain" description="Chromo" evidence="3">
    <location>
        <begin position="1"/>
        <end position="52"/>
    </location>
</feature>
<feature type="non-terminal residue" evidence="4">
    <location>
        <position position="1"/>
    </location>
</feature>
<reference evidence="4" key="2">
    <citation type="journal article" date="2014" name="PLoS Genet.">
        <title>Signature gene expression reveals novel clues to the molecular mechanisms of dimorphic transition in Penicillium marneffei.</title>
        <authorList>
            <person name="Yang E."/>
            <person name="Wang G."/>
            <person name="Cai J."/>
            <person name="Woo P.C."/>
            <person name="Lau S.K."/>
            <person name="Yuen K.-Y."/>
            <person name="Chow W.-N."/>
            <person name="Lin X."/>
        </authorList>
    </citation>
    <scope>NUCLEOTIDE SEQUENCE</scope>
    <source>
        <strain evidence="4">PM1</strain>
    </source>
</reference>
<evidence type="ECO:0000313" key="4">
    <source>
        <dbReference type="EMBL" id="KFX44413.1"/>
    </source>
</evidence>
<evidence type="ECO:0000256" key="1">
    <source>
        <dbReference type="ARBA" id="ARBA00011353"/>
    </source>
</evidence>
<dbReference type="HOGENOM" id="CLU_3093279_0_0_1"/>
<accession>A0A093XGR3</accession>
<dbReference type="AlphaFoldDB" id="A0A093XGR3"/>
<proteinExistence type="predicted"/>
<sequence length="52" mass="6282">EVQEILNSRVRWKKLHYQVQWLGHDLNPKWHPAENFSNASQRLQESQISRKA</sequence>
<dbReference type="Gene3D" id="2.40.50.40">
    <property type="match status" value="1"/>
</dbReference>
<dbReference type="SUPFAM" id="SSF54160">
    <property type="entry name" value="Chromo domain-like"/>
    <property type="match status" value="1"/>
</dbReference>
<dbReference type="EMBL" id="JPOX01000028">
    <property type="protein sequence ID" value="KFX44413.1"/>
    <property type="molecule type" value="Genomic_DNA"/>
</dbReference>
<feature type="region of interest" description="Disordered" evidence="2">
    <location>
        <begin position="33"/>
        <end position="52"/>
    </location>
</feature>
<dbReference type="InterPro" id="IPR000953">
    <property type="entry name" value="Chromo/chromo_shadow_dom"/>
</dbReference>
<dbReference type="InterPro" id="IPR016197">
    <property type="entry name" value="Chromo-like_dom_sf"/>
</dbReference>
<name>A0A093XGR3_TALMA</name>
<dbReference type="PROSITE" id="PS50013">
    <property type="entry name" value="CHROMO_2"/>
    <property type="match status" value="1"/>
</dbReference>